<dbReference type="InterPro" id="IPR036366">
    <property type="entry name" value="PGBDSf"/>
</dbReference>
<accession>A0A1Q4V2Q3</accession>
<evidence type="ECO:0000256" key="1">
    <source>
        <dbReference type="ARBA" id="ARBA00004196"/>
    </source>
</evidence>
<evidence type="ECO:0000313" key="5">
    <source>
        <dbReference type="EMBL" id="OKH92113.1"/>
    </source>
</evidence>
<dbReference type="InterPro" id="IPR036365">
    <property type="entry name" value="PGBD-like_sf"/>
</dbReference>
<protein>
    <submittedName>
        <fullName evidence="5">Peptidoglycan-binding protein</fullName>
    </submittedName>
</protein>
<dbReference type="Gene3D" id="2.40.420.20">
    <property type="match status" value="1"/>
</dbReference>
<comment type="subcellular location">
    <subcellularLocation>
        <location evidence="1">Cell envelope</location>
    </subcellularLocation>
</comment>
<dbReference type="STRING" id="1048205.AB852_27960"/>
<evidence type="ECO:0000313" key="6">
    <source>
        <dbReference type="Proteomes" id="UP000186455"/>
    </source>
</evidence>
<dbReference type="Proteomes" id="UP000186455">
    <property type="component" value="Unassembled WGS sequence"/>
</dbReference>
<evidence type="ECO:0000259" key="4">
    <source>
        <dbReference type="Pfam" id="PF01471"/>
    </source>
</evidence>
<reference evidence="5 6" key="1">
    <citation type="submission" date="2015-06" db="EMBL/GenBank/DDBJ databases">
        <title>Cloning and characterization of the uncialamcin biosynthetic gene cluster.</title>
        <authorList>
            <person name="Yan X."/>
            <person name="Huang T."/>
            <person name="Ge H."/>
            <person name="Shen B."/>
        </authorList>
    </citation>
    <scope>NUCLEOTIDE SEQUENCE [LARGE SCALE GENOMIC DNA]</scope>
    <source>
        <strain evidence="5 6">DCA2648</strain>
    </source>
</reference>
<organism evidence="5 6">
    <name type="scientific">Streptomyces uncialis</name>
    <dbReference type="NCBI Taxonomy" id="1048205"/>
    <lineage>
        <taxon>Bacteria</taxon>
        <taxon>Bacillati</taxon>
        <taxon>Actinomycetota</taxon>
        <taxon>Actinomycetes</taxon>
        <taxon>Kitasatosporales</taxon>
        <taxon>Streptomycetaceae</taxon>
        <taxon>Streptomyces</taxon>
    </lineage>
</organism>
<dbReference type="Pfam" id="PF01471">
    <property type="entry name" value="PG_binding_1"/>
    <property type="match status" value="1"/>
</dbReference>
<feature type="compositionally biased region" description="Basic and acidic residues" evidence="3">
    <location>
        <begin position="63"/>
        <end position="75"/>
    </location>
</feature>
<dbReference type="AlphaFoldDB" id="A0A1Q4V2Q3"/>
<dbReference type="SUPFAM" id="SSF47090">
    <property type="entry name" value="PGBD-like"/>
    <property type="match status" value="1"/>
</dbReference>
<feature type="region of interest" description="Disordered" evidence="3">
    <location>
        <begin position="49"/>
        <end position="82"/>
    </location>
</feature>
<dbReference type="EMBL" id="LFBV01000008">
    <property type="protein sequence ID" value="OKH92113.1"/>
    <property type="molecule type" value="Genomic_DNA"/>
</dbReference>
<dbReference type="InterPro" id="IPR002477">
    <property type="entry name" value="Peptidoglycan-bd-like"/>
</dbReference>
<dbReference type="GO" id="GO:0030313">
    <property type="term" value="C:cell envelope"/>
    <property type="evidence" value="ECO:0007669"/>
    <property type="project" value="UniProtKB-SubCell"/>
</dbReference>
<dbReference type="InterPro" id="IPR050465">
    <property type="entry name" value="UPF0194_transport"/>
</dbReference>
<proteinExistence type="predicted"/>
<evidence type="ECO:0000256" key="3">
    <source>
        <dbReference type="SAM" id="MobiDB-lite"/>
    </source>
</evidence>
<dbReference type="Gene3D" id="1.10.101.10">
    <property type="entry name" value="PGBD-like superfamily/PGBD"/>
    <property type="match status" value="1"/>
</dbReference>
<name>A0A1Q4V2Q3_9ACTN</name>
<dbReference type="PANTHER" id="PTHR32347:SF27">
    <property type="entry name" value="RND EFFLUX PUMP MEMBRANE FUSION PROTEIN BARREL-SANDWICH DOMAIN-CONTAINING PROTEIN"/>
    <property type="match status" value="1"/>
</dbReference>
<gene>
    <name evidence="5" type="ORF">AB852_27960</name>
</gene>
<dbReference type="PANTHER" id="PTHR32347">
    <property type="entry name" value="EFFLUX SYSTEM COMPONENT YKNX-RELATED"/>
    <property type="match status" value="1"/>
</dbReference>
<sequence length="374" mass="38197">MLGAGGGPAGPRGAKRARRSRRGRLALALVVLIAGGAAAAAALGLGRAQDDTASAPALPPKTAEVDRRDLKDSKSTDGSLGFGTSRTAISRIGGTLTGVAEAGDTVGRGKALYEVDDVPVTLMYGPTPAYRALKSGLEGDDVRQLERNLAALGYSGFTVDEEFTDLTADAVKEWQEDLGVKETGTVDLGRVVFVPGEVRVDSVEAEQGAALAPGGKVLAYTGTGKAVTVELEPADQDMAKEGTKVEVVLPDDTVAKGVVEDVTTVITPGGNGEDDEAETTVEVVIGLTDAKGRKAADSYALAAVDVEFTAGTREDVLTVPVSALLALSEGGFGVEVVEGTATRYAPVEPGLFADGRVEITGDGITEGTKVGVPE</sequence>
<keyword evidence="2" id="KW-0175">Coiled coil</keyword>
<evidence type="ECO:0000256" key="2">
    <source>
        <dbReference type="ARBA" id="ARBA00023054"/>
    </source>
</evidence>
<keyword evidence="6" id="KW-1185">Reference proteome</keyword>
<comment type="caution">
    <text evidence="5">The sequence shown here is derived from an EMBL/GenBank/DDBJ whole genome shotgun (WGS) entry which is preliminary data.</text>
</comment>
<feature type="domain" description="Peptidoglycan binding-like" evidence="4">
    <location>
        <begin position="139"/>
        <end position="187"/>
    </location>
</feature>